<feature type="region of interest" description="Disordered" evidence="2">
    <location>
        <begin position="267"/>
        <end position="295"/>
    </location>
</feature>
<keyword evidence="3" id="KW-0812">Transmembrane</keyword>
<dbReference type="AlphaFoldDB" id="A0A2N9HPM7"/>
<sequence>MSKISGNRHVLTRTDGACTDRRVYLQKRENVKECTGGGPVGEPPMLKSNTCYLERNINSESIEVRKECVIDFSGVVAYLARGHPAVYSWIFIPVVHAGIVVIRFILASLSQLFKLFFVGVSRFAESNLGPPPLEGFVSPDSVLIWIWKDIYFFVCGDNWERLPQEDPRDFVKVRRSWGTPSSPVLDRPLLNSVWKERISRILEIEDRQYTIFIELDLLASFSFGPAPNTAVKALLKANKKRADTMKLNKSKLRQLAQLGEVAAAPVTLKRKRADEGSSRRAEEAPPRHPPQDAVPLVKDVPPVIMVDVDPAPPADPFVATVNQSPHVAMDKAKAAFTSRDMDDYAACPYRRRPLFADSFPDVGFEWMVMSQQCISVEEDLATLQAKSMADEAEMKNAKRAVLELTRERKDVLAKVESLNKDLKDRDKDVEVKGSKAVAVSEFRASEAFEDINTRYFLSGFKAFRKQAVQRFPSLDFFAIQPYDDEDSVVDTSQDQAGDEDVSSK</sequence>
<proteinExistence type="predicted"/>
<reference evidence="4" key="1">
    <citation type="submission" date="2018-02" db="EMBL/GenBank/DDBJ databases">
        <authorList>
            <person name="Cohen D.B."/>
            <person name="Kent A.D."/>
        </authorList>
    </citation>
    <scope>NUCLEOTIDE SEQUENCE</scope>
</reference>
<feature type="coiled-coil region" evidence="1">
    <location>
        <begin position="380"/>
        <end position="421"/>
    </location>
</feature>
<keyword evidence="3" id="KW-0472">Membrane</keyword>
<accession>A0A2N9HPM7</accession>
<organism evidence="4">
    <name type="scientific">Fagus sylvatica</name>
    <name type="common">Beechnut</name>
    <dbReference type="NCBI Taxonomy" id="28930"/>
    <lineage>
        <taxon>Eukaryota</taxon>
        <taxon>Viridiplantae</taxon>
        <taxon>Streptophyta</taxon>
        <taxon>Embryophyta</taxon>
        <taxon>Tracheophyta</taxon>
        <taxon>Spermatophyta</taxon>
        <taxon>Magnoliopsida</taxon>
        <taxon>eudicotyledons</taxon>
        <taxon>Gunneridae</taxon>
        <taxon>Pentapetalae</taxon>
        <taxon>rosids</taxon>
        <taxon>fabids</taxon>
        <taxon>Fagales</taxon>
        <taxon>Fagaceae</taxon>
        <taxon>Fagus</taxon>
    </lineage>
</organism>
<evidence type="ECO:0000256" key="1">
    <source>
        <dbReference type="SAM" id="Coils"/>
    </source>
</evidence>
<keyword evidence="3" id="KW-1133">Transmembrane helix</keyword>
<protein>
    <submittedName>
        <fullName evidence="4">Uncharacterized protein</fullName>
    </submittedName>
</protein>
<feature type="compositionally biased region" description="Basic and acidic residues" evidence="2">
    <location>
        <begin position="272"/>
        <end position="290"/>
    </location>
</feature>
<evidence type="ECO:0000256" key="3">
    <source>
        <dbReference type="SAM" id="Phobius"/>
    </source>
</evidence>
<feature type="transmembrane region" description="Helical" evidence="3">
    <location>
        <begin position="86"/>
        <end position="106"/>
    </location>
</feature>
<dbReference type="EMBL" id="OIVN01003849">
    <property type="protein sequence ID" value="SPD13938.1"/>
    <property type="molecule type" value="Genomic_DNA"/>
</dbReference>
<keyword evidence="1" id="KW-0175">Coiled coil</keyword>
<gene>
    <name evidence="4" type="ORF">FSB_LOCUS41820</name>
</gene>
<name>A0A2N9HPM7_FAGSY</name>
<evidence type="ECO:0000313" key="4">
    <source>
        <dbReference type="EMBL" id="SPD13938.1"/>
    </source>
</evidence>
<evidence type="ECO:0000256" key="2">
    <source>
        <dbReference type="SAM" id="MobiDB-lite"/>
    </source>
</evidence>